<dbReference type="AlphaFoldDB" id="A0A7R9DGU2"/>
<evidence type="ECO:0000256" key="1">
    <source>
        <dbReference type="SAM" id="Phobius"/>
    </source>
</evidence>
<proteinExistence type="predicted"/>
<keyword evidence="1" id="KW-0812">Transmembrane</keyword>
<dbReference type="EMBL" id="OD006706">
    <property type="protein sequence ID" value="CAD7413268.1"/>
    <property type="molecule type" value="Genomic_DNA"/>
</dbReference>
<keyword evidence="1" id="KW-1133">Transmembrane helix</keyword>
<protein>
    <submittedName>
        <fullName evidence="2">Uncharacterized protein</fullName>
    </submittedName>
</protein>
<gene>
    <name evidence="2" type="ORF">TPSB3V08_LOCUS8913</name>
</gene>
<accession>A0A7R9DGU2</accession>
<feature type="transmembrane region" description="Helical" evidence="1">
    <location>
        <begin position="67"/>
        <end position="88"/>
    </location>
</feature>
<sequence>MPINQTETITPLLPINQTENIFPVLPINQTENLMMGQELALSSEQHTEHDHLSAGNHPTFLQPSESAGIMAGVFVGLALLGYVGLLVWRRILEKRYGNREMLVNEDDFYDTSDLKHFEVFYSSPVASLVLTDSSQLTSDGFEKLPTQIMYPYAEPYDLQKHVFSSCHFRQ</sequence>
<organism evidence="2">
    <name type="scientific">Timema poppense</name>
    <name type="common">Walking stick</name>
    <dbReference type="NCBI Taxonomy" id="170557"/>
    <lineage>
        <taxon>Eukaryota</taxon>
        <taxon>Metazoa</taxon>
        <taxon>Ecdysozoa</taxon>
        <taxon>Arthropoda</taxon>
        <taxon>Hexapoda</taxon>
        <taxon>Insecta</taxon>
        <taxon>Pterygota</taxon>
        <taxon>Neoptera</taxon>
        <taxon>Polyneoptera</taxon>
        <taxon>Phasmatodea</taxon>
        <taxon>Timematodea</taxon>
        <taxon>Timematoidea</taxon>
        <taxon>Timematidae</taxon>
        <taxon>Timema</taxon>
    </lineage>
</organism>
<reference evidence="2" key="1">
    <citation type="submission" date="2020-11" db="EMBL/GenBank/DDBJ databases">
        <authorList>
            <person name="Tran Van P."/>
        </authorList>
    </citation>
    <scope>NUCLEOTIDE SEQUENCE</scope>
</reference>
<name>A0A7R9DGU2_TIMPO</name>
<evidence type="ECO:0000313" key="2">
    <source>
        <dbReference type="EMBL" id="CAD7413268.1"/>
    </source>
</evidence>
<keyword evidence="1" id="KW-0472">Membrane</keyword>